<dbReference type="CDD" id="cd00063">
    <property type="entry name" value="FN3"/>
    <property type="match status" value="1"/>
</dbReference>
<sequence>MQFPDEESKILALARRVSAGLSAHTGTYPAPPVGSEAIDVAVADYVRTKDAVVLAQGALKQAVDDKEAALGALVDRVKQDLRYAENTVHFNDSKLSLLGWGGRRAATPLEAPGQALNLTATEQGNDWITLTWKKPTDGGKVATYKIQRREGSDDAWATVETTLETTITLGSQEAGKKFEYCVAAMNKAGIGQESNTVMAVL</sequence>
<dbReference type="Gene3D" id="2.60.40.10">
    <property type="entry name" value="Immunoglobulins"/>
    <property type="match status" value="1"/>
</dbReference>
<dbReference type="EMBL" id="CAADFJ010000100">
    <property type="protein sequence ID" value="VFK02711.1"/>
    <property type="molecule type" value="Genomic_DNA"/>
</dbReference>
<name>A0A450UVG2_9GAMM</name>
<dbReference type="Pfam" id="PF00041">
    <property type="entry name" value="fn3"/>
    <property type="match status" value="1"/>
</dbReference>
<dbReference type="InterPro" id="IPR003961">
    <property type="entry name" value="FN3_dom"/>
</dbReference>
<proteinExistence type="predicted"/>
<dbReference type="EMBL" id="CAADFI010000104">
    <property type="protein sequence ID" value="VFJ97090.1"/>
    <property type="molecule type" value="Genomic_DNA"/>
</dbReference>
<dbReference type="PROSITE" id="PS50853">
    <property type="entry name" value="FN3"/>
    <property type="match status" value="1"/>
</dbReference>
<protein>
    <submittedName>
        <fullName evidence="2">Fibronectin type III domain-containing protein</fullName>
    </submittedName>
</protein>
<accession>A0A450UVG2</accession>
<evidence type="ECO:0000313" key="2">
    <source>
        <dbReference type="EMBL" id="VFJ96502.1"/>
    </source>
</evidence>
<dbReference type="InterPro" id="IPR013783">
    <property type="entry name" value="Ig-like_fold"/>
</dbReference>
<dbReference type="EMBL" id="CAADFG010000105">
    <property type="protein sequence ID" value="VFJ96502.1"/>
    <property type="molecule type" value="Genomic_DNA"/>
</dbReference>
<reference evidence="2" key="1">
    <citation type="submission" date="2019-02" db="EMBL/GenBank/DDBJ databases">
        <authorList>
            <person name="Gruber-Vodicka R. H."/>
            <person name="Seah K. B. B."/>
        </authorList>
    </citation>
    <scope>NUCLEOTIDE SEQUENCE</scope>
    <source>
        <strain evidence="4">BECK_SA2B12</strain>
        <strain evidence="2">BECK_SA2B15</strain>
        <strain evidence="3">BECK_SA2B20</strain>
    </source>
</reference>
<dbReference type="AlphaFoldDB" id="A0A450UVG2"/>
<gene>
    <name evidence="2" type="ORF">BECKH772A_GA0070896_101052</name>
    <name evidence="3" type="ORF">BECKH772B_GA0070898_101042</name>
    <name evidence="4" type="ORF">BECKH772C_GA0070978_101002</name>
</gene>
<organism evidence="2">
    <name type="scientific">Candidatus Kentrum eta</name>
    <dbReference type="NCBI Taxonomy" id="2126337"/>
    <lineage>
        <taxon>Bacteria</taxon>
        <taxon>Pseudomonadati</taxon>
        <taxon>Pseudomonadota</taxon>
        <taxon>Gammaproteobacteria</taxon>
        <taxon>Candidatus Kentrum</taxon>
    </lineage>
</organism>
<feature type="domain" description="Fibronectin type-III" evidence="1">
    <location>
        <begin position="114"/>
        <end position="201"/>
    </location>
</feature>
<evidence type="ECO:0000313" key="4">
    <source>
        <dbReference type="EMBL" id="VFK02711.1"/>
    </source>
</evidence>
<dbReference type="SUPFAM" id="SSF49265">
    <property type="entry name" value="Fibronectin type III"/>
    <property type="match status" value="1"/>
</dbReference>
<evidence type="ECO:0000259" key="1">
    <source>
        <dbReference type="PROSITE" id="PS50853"/>
    </source>
</evidence>
<dbReference type="InterPro" id="IPR036116">
    <property type="entry name" value="FN3_sf"/>
</dbReference>
<evidence type="ECO:0000313" key="3">
    <source>
        <dbReference type="EMBL" id="VFJ97090.1"/>
    </source>
</evidence>
<dbReference type="SMART" id="SM00060">
    <property type="entry name" value="FN3"/>
    <property type="match status" value="1"/>
</dbReference>